<evidence type="ECO:0000256" key="2">
    <source>
        <dbReference type="ARBA" id="ARBA00023125"/>
    </source>
</evidence>
<dbReference type="PROSITE" id="PS00552">
    <property type="entry name" value="HTH_MERR_1"/>
    <property type="match status" value="1"/>
</dbReference>
<dbReference type="GO" id="GO:0003700">
    <property type="term" value="F:DNA-binding transcription factor activity"/>
    <property type="evidence" value="ECO:0007669"/>
    <property type="project" value="InterPro"/>
</dbReference>
<dbReference type="InterPro" id="IPR000551">
    <property type="entry name" value="MerR-type_HTH_dom"/>
</dbReference>
<evidence type="ECO:0000313" key="7">
    <source>
        <dbReference type="EMBL" id="TCO39938.1"/>
    </source>
</evidence>
<dbReference type="InterPro" id="IPR009061">
    <property type="entry name" value="DNA-bd_dom_put_sf"/>
</dbReference>
<evidence type="ECO:0000256" key="5">
    <source>
        <dbReference type="SAM" id="Coils"/>
    </source>
</evidence>
<dbReference type="RefSeq" id="WP_131998435.1">
    <property type="nucleotide sequence ID" value="NZ_JACGXM010000007.1"/>
</dbReference>
<dbReference type="SUPFAM" id="SSF46955">
    <property type="entry name" value="Putative DNA-binding domain"/>
    <property type="match status" value="1"/>
</dbReference>
<keyword evidence="2 7" id="KW-0238">DNA-binding</keyword>
<evidence type="ECO:0000256" key="1">
    <source>
        <dbReference type="ARBA" id="ARBA00023015"/>
    </source>
</evidence>
<gene>
    <name evidence="7" type="ORF">EV148_10692</name>
</gene>
<dbReference type="Pfam" id="PF13411">
    <property type="entry name" value="MerR_1"/>
    <property type="match status" value="1"/>
</dbReference>
<dbReference type="PROSITE" id="PS50937">
    <property type="entry name" value="HTH_MERR_2"/>
    <property type="match status" value="1"/>
</dbReference>
<dbReference type="OrthoDB" id="9808480at2"/>
<keyword evidence="4" id="KW-0804">Transcription</keyword>
<accession>A0A4R2I9D2</accession>
<evidence type="ECO:0000256" key="4">
    <source>
        <dbReference type="ARBA" id="ARBA00023163"/>
    </source>
</evidence>
<keyword evidence="8" id="KW-1185">Reference proteome</keyword>
<proteinExistence type="predicted"/>
<protein>
    <submittedName>
        <fullName evidence="7">DNA-binding transcriptional MerR regulator</fullName>
    </submittedName>
</protein>
<dbReference type="GO" id="GO:0003677">
    <property type="term" value="F:DNA binding"/>
    <property type="evidence" value="ECO:0007669"/>
    <property type="project" value="UniProtKB-KW"/>
</dbReference>
<dbReference type="CDD" id="cd01106">
    <property type="entry name" value="HTH_TipAL-Mta"/>
    <property type="match status" value="1"/>
</dbReference>
<feature type="domain" description="HTH merR-type" evidence="6">
    <location>
        <begin position="4"/>
        <end position="73"/>
    </location>
</feature>
<dbReference type="InterPro" id="IPR036244">
    <property type="entry name" value="TipA-like_antibiotic-bd"/>
</dbReference>
<keyword evidence="3" id="KW-0010">Activator</keyword>
<sequence length="244" mass="26660">MSTRYTVSQIARRTGLTVRALHHYEAAGLLRPAARSDAGYRLYGEAELLRLQHIVSLKALGFTLADIRACIDADAPSLANALARQIDRLRQAVVRQQELLGRLERVAHQLATGATIDAETLLNGIEATTIMEKHFSKEQLQAIKARGDALGTERIREVERAWPEVIAGMQAALALGKDPASAEVRALARRWRGLVREFTGGDPGIERSLGTLYRAEPRAMQERTGIDPALMAYACNAIALLGEG</sequence>
<dbReference type="PANTHER" id="PTHR30204">
    <property type="entry name" value="REDOX-CYCLING DRUG-SENSING TRANSCRIPTIONAL ACTIVATOR SOXR"/>
    <property type="match status" value="1"/>
</dbReference>
<evidence type="ECO:0000313" key="8">
    <source>
        <dbReference type="Proteomes" id="UP000294862"/>
    </source>
</evidence>
<organism evidence="7 8">
    <name type="scientific">Dokdonella fugitiva</name>
    <dbReference type="NCBI Taxonomy" id="328517"/>
    <lineage>
        <taxon>Bacteria</taxon>
        <taxon>Pseudomonadati</taxon>
        <taxon>Pseudomonadota</taxon>
        <taxon>Gammaproteobacteria</taxon>
        <taxon>Lysobacterales</taxon>
        <taxon>Rhodanobacteraceae</taxon>
        <taxon>Dokdonella</taxon>
    </lineage>
</organism>
<dbReference type="InterPro" id="IPR012925">
    <property type="entry name" value="TipAS_dom"/>
</dbReference>
<dbReference type="Gene3D" id="1.10.1660.10">
    <property type="match status" value="1"/>
</dbReference>
<dbReference type="Proteomes" id="UP000294862">
    <property type="component" value="Unassembled WGS sequence"/>
</dbReference>
<dbReference type="PRINTS" id="PR00040">
    <property type="entry name" value="HTHMERR"/>
</dbReference>
<dbReference type="EMBL" id="SLWQ01000006">
    <property type="protein sequence ID" value="TCO39938.1"/>
    <property type="molecule type" value="Genomic_DNA"/>
</dbReference>
<keyword evidence="5" id="KW-0175">Coiled coil</keyword>
<comment type="caution">
    <text evidence="7">The sequence shown here is derived from an EMBL/GenBank/DDBJ whole genome shotgun (WGS) entry which is preliminary data.</text>
</comment>
<dbReference type="Pfam" id="PF07739">
    <property type="entry name" value="TipAS"/>
    <property type="match status" value="1"/>
</dbReference>
<evidence type="ECO:0000259" key="6">
    <source>
        <dbReference type="PROSITE" id="PS50937"/>
    </source>
</evidence>
<dbReference type="PANTHER" id="PTHR30204:SF90">
    <property type="entry name" value="HTH-TYPE TRANSCRIPTIONAL ACTIVATOR MTA"/>
    <property type="match status" value="1"/>
</dbReference>
<dbReference type="SUPFAM" id="SSF89082">
    <property type="entry name" value="Antibiotic binding domain of TipA-like multidrug resistance regulators"/>
    <property type="match status" value="1"/>
</dbReference>
<feature type="coiled-coil region" evidence="5">
    <location>
        <begin position="79"/>
        <end position="106"/>
    </location>
</feature>
<name>A0A4R2I9D2_9GAMM</name>
<evidence type="ECO:0000256" key="3">
    <source>
        <dbReference type="ARBA" id="ARBA00023159"/>
    </source>
</evidence>
<dbReference type="InterPro" id="IPR047057">
    <property type="entry name" value="MerR_fam"/>
</dbReference>
<keyword evidence="1" id="KW-0805">Transcription regulation</keyword>
<reference evidence="7 8" key="1">
    <citation type="journal article" date="2015" name="Stand. Genomic Sci.">
        <title>Genomic Encyclopedia of Bacterial and Archaeal Type Strains, Phase III: the genomes of soil and plant-associated and newly described type strains.</title>
        <authorList>
            <person name="Whitman W.B."/>
            <person name="Woyke T."/>
            <person name="Klenk H.P."/>
            <person name="Zhou Y."/>
            <person name="Lilburn T.G."/>
            <person name="Beck B.J."/>
            <person name="De Vos P."/>
            <person name="Vandamme P."/>
            <person name="Eisen J.A."/>
            <person name="Garrity G."/>
            <person name="Hugenholtz P."/>
            <person name="Kyrpides N.C."/>
        </authorList>
    </citation>
    <scope>NUCLEOTIDE SEQUENCE [LARGE SCALE GENOMIC DNA]</scope>
    <source>
        <strain evidence="7 8">A3</strain>
    </source>
</reference>
<dbReference type="Gene3D" id="1.10.490.50">
    <property type="entry name" value="Antibiotic binding domain of TipA-like multidrug resistance regulators"/>
    <property type="match status" value="1"/>
</dbReference>
<dbReference type="SMART" id="SM00422">
    <property type="entry name" value="HTH_MERR"/>
    <property type="match status" value="1"/>
</dbReference>
<dbReference type="AlphaFoldDB" id="A0A4R2I9D2"/>